<dbReference type="EMBL" id="CP042305">
    <property type="protein sequence ID" value="QDZ16320.1"/>
    <property type="molecule type" value="Genomic_DNA"/>
</dbReference>
<dbReference type="Proteomes" id="UP000320216">
    <property type="component" value="Chromosome"/>
</dbReference>
<proteinExistence type="predicted"/>
<organism evidence="2 3">
    <name type="scientific">Humibacter ginsenosidimutans</name>
    <dbReference type="NCBI Taxonomy" id="2599293"/>
    <lineage>
        <taxon>Bacteria</taxon>
        <taxon>Bacillati</taxon>
        <taxon>Actinomycetota</taxon>
        <taxon>Actinomycetes</taxon>
        <taxon>Micrococcales</taxon>
        <taxon>Microbacteriaceae</taxon>
        <taxon>Humibacter</taxon>
    </lineage>
</organism>
<dbReference type="Gene3D" id="3.50.50.60">
    <property type="entry name" value="FAD/NAD(P)-binding domain"/>
    <property type="match status" value="2"/>
</dbReference>
<dbReference type="Pfam" id="PF01593">
    <property type="entry name" value="Amino_oxidase"/>
    <property type="match status" value="1"/>
</dbReference>
<dbReference type="KEGG" id="huw:FPZ11_17570"/>
<name>A0A5B8MA30_9MICO</name>
<evidence type="ECO:0000313" key="3">
    <source>
        <dbReference type="Proteomes" id="UP000320216"/>
    </source>
</evidence>
<reference evidence="2 3" key="1">
    <citation type="submission" date="2019-07" db="EMBL/GenBank/DDBJ databases">
        <title>Full genome sequence of Humibacter sp. WJ7-1.</title>
        <authorList>
            <person name="Im W.-T."/>
        </authorList>
    </citation>
    <scope>NUCLEOTIDE SEQUENCE [LARGE SCALE GENOMIC DNA]</scope>
    <source>
        <strain evidence="2 3">WJ7-1</strain>
    </source>
</reference>
<evidence type="ECO:0000259" key="1">
    <source>
        <dbReference type="Pfam" id="PF01593"/>
    </source>
</evidence>
<dbReference type="InterPro" id="IPR002937">
    <property type="entry name" value="Amino_oxidase"/>
</dbReference>
<dbReference type="PANTHER" id="PTHR42923:SF17">
    <property type="entry name" value="AMINE OXIDASE DOMAIN-CONTAINING PROTEIN"/>
    <property type="match status" value="1"/>
</dbReference>
<dbReference type="AlphaFoldDB" id="A0A5B8MA30"/>
<protein>
    <submittedName>
        <fullName evidence="2">FAD-dependent oxidoreductase</fullName>
    </submittedName>
</protein>
<sequence>MRIAVIGAGIAGLAAALLLDSAHEVTVFERSERLGGHARTEQITHGGRRAHVNPAFGYVAPAMYPRFIRLLDLLGVARMPAPASVTLGSGTSARAAFVTPTLSPLRATPVLAPGSLGRLLAVRRVLRAARALDDLDDWRTTLEDLVEPQPVPRSVKDEVLYPWAAALSGVRIAEAKGFSARAALTYPVHVQPEGALRPFRLQELEGGVESYVAPLVESLHSTTIRTNVELLSLERADGEWRLVETSGDRHGFDAVVLATPAFEALALVKTLAGTAHLRAVLDKFPYGSTRVIVHSDTSWMPRRRTDWSVYNARHDGGECEATIWCRHSGEFDYFKSWASFTDARPSLVHAEFEFHHPRLTPGYYRAQAALPALQGDQGLWFAGSYIEDVDSHESGIGSAIRIAERLNPSSAMLAAVR</sequence>
<dbReference type="GO" id="GO:0016491">
    <property type="term" value="F:oxidoreductase activity"/>
    <property type="evidence" value="ECO:0007669"/>
    <property type="project" value="InterPro"/>
</dbReference>
<dbReference type="OrthoDB" id="20837at2"/>
<dbReference type="PANTHER" id="PTHR42923">
    <property type="entry name" value="PROTOPORPHYRINOGEN OXIDASE"/>
    <property type="match status" value="1"/>
</dbReference>
<dbReference type="InterPro" id="IPR036188">
    <property type="entry name" value="FAD/NAD-bd_sf"/>
</dbReference>
<dbReference type="SUPFAM" id="SSF51905">
    <property type="entry name" value="FAD/NAD(P)-binding domain"/>
    <property type="match status" value="1"/>
</dbReference>
<accession>A0A5B8MA30</accession>
<feature type="domain" description="Amine oxidase" evidence="1">
    <location>
        <begin position="10"/>
        <end position="271"/>
    </location>
</feature>
<dbReference type="InterPro" id="IPR050464">
    <property type="entry name" value="Zeta_carotene_desat/Oxidored"/>
</dbReference>
<keyword evidence="3" id="KW-1185">Reference proteome</keyword>
<dbReference type="RefSeq" id="WP_146322324.1">
    <property type="nucleotide sequence ID" value="NZ_CP042305.1"/>
</dbReference>
<gene>
    <name evidence="2" type="ORF">FPZ11_17570</name>
</gene>
<evidence type="ECO:0000313" key="2">
    <source>
        <dbReference type="EMBL" id="QDZ16320.1"/>
    </source>
</evidence>